<comment type="caution">
    <text evidence="2">The sequence shown here is derived from an EMBL/GenBank/DDBJ whole genome shotgun (WGS) entry which is preliminary data.</text>
</comment>
<reference evidence="2 3" key="1">
    <citation type="submission" date="2023-07" db="EMBL/GenBank/DDBJ databases">
        <title>Sequencing the genomes of 1000 actinobacteria strains.</title>
        <authorList>
            <person name="Klenk H.-P."/>
        </authorList>
    </citation>
    <scope>NUCLEOTIDE SEQUENCE [LARGE SCALE GENOMIC DNA]</scope>
    <source>
        <strain evidence="2 3">DSM 22966</strain>
    </source>
</reference>
<organism evidence="2 3">
    <name type="scientific">Enteractinococcus fodinae</name>
    <dbReference type="NCBI Taxonomy" id="684663"/>
    <lineage>
        <taxon>Bacteria</taxon>
        <taxon>Bacillati</taxon>
        <taxon>Actinomycetota</taxon>
        <taxon>Actinomycetes</taxon>
        <taxon>Micrococcales</taxon>
        <taxon>Micrococcaceae</taxon>
    </lineage>
</organism>
<keyword evidence="1" id="KW-0472">Membrane</keyword>
<feature type="transmembrane region" description="Helical" evidence="1">
    <location>
        <begin position="64"/>
        <end position="86"/>
    </location>
</feature>
<protein>
    <submittedName>
        <fullName evidence="2">Na+/melibiose symporter-like transporter</fullName>
    </submittedName>
</protein>
<proteinExistence type="predicted"/>
<dbReference type="RefSeq" id="WP_310171103.1">
    <property type="nucleotide sequence ID" value="NZ_BAABHE010000002.1"/>
</dbReference>
<sequence length="153" mass="16808">MADSRLEDPSDSADAAETPQQMVYRRAPKIGPFLATGAVLGFVIACFIVPLMGPIEGYSQSQTLGFMAAIFAIVGLAVASLVWLLMDRRSKRSTETLYARRTEDPSAADVVLTEDDYSEWTLSQQRLRADEAYRARQAEAKAAGKTKKSSNRK</sequence>
<evidence type="ECO:0000313" key="3">
    <source>
        <dbReference type="Proteomes" id="UP001183794"/>
    </source>
</evidence>
<dbReference type="Proteomes" id="UP001183794">
    <property type="component" value="Unassembled WGS sequence"/>
</dbReference>
<feature type="transmembrane region" description="Helical" evidence="1">
    <location>
        <begin position="30"/>
        <end position="52"/>
    </location>
</feature>
<dbReference type="EMBL" id="JAVDYJ010000001">
    <property type="protein sequence ID" value="MDR7346289.1"/>
    <property type="molecule type" value="Genomic_DNA"/>
</dbReference>
<keyword evidence="3" id="KW-1185">Reference proteome</keyword>
<evidence type="ECO:0000256" key="1">
    <source>
        <dbReference type="SAM" id="Phobius"/>
    </source>
</evidence>
<gene>
    <name evidence="2" type="ORF">J2S62_000546</name>
</gene>
<keyword evidence="1" id="KW-1133">Transmembrane helix</keyword>
<evidence type="ECO:0000313" key="2">
    <source>
        <dbReference type="EMBL" id="MDR7346289.1"/>
    </source>
</evidence>
<keyword evidence="1" id="KW-0812">Transmembrane</keyword>
<accession>A0ABU2AY55</accession>
<name>A0ABU2AY55_9MICC</name>